<dbReference type="EMBL" id="JPMI01000140">
    <property type="protein sequence ID" value="KFA91550.1"/>
    <property type="molecule type" value="Genomic_DNA"/>
</dbReference>
<organism evidence="2 3">
    <name type="scientific">Archangium violaceum Cb vi76</name>
    <dbReference type="NCBI Taxonomy" id="1406225"/>
    <lineage>
        <taxon>Bacteria</taxon>
        <taxon>Pseudomonadati</taxon>
        <taxon>Myxococcota</taxon>
        <taxon>Myxococcia</taxon>
        <taxon>Myxococcales</taxon>
        <taxon>Cystobacterineae</taxon>
        <taxon>Archangiaceae</taxon>
        <taxon>Archangium</taxon>
    </lineage>
</organism>
<gene>
    <name evidence="2" type="ORF">Q664_21195</name>
</gene>
<proteinExistence type="predicted"/>
<feature type="region of interest" description="Disordered" evidence="1">
    <location>
        <begin position="182"/>
        <end position="204"/>
    </location>
</feature>
<evidence type="ECO:0000256" key="1">
    <source>
        <dbReference type="SAM" id="MobiDB-lite"/>
    </source>
</evidence>
<sequence length="204" mass="22349">MATPSYTLGDFLAQLPGVPKRGAQSAATDVLHRAGLFQGSVGRWPAAREIPTRYGSMVLVYPAGARALVAAYHEGRLPLRKGAQPGDLPKHMAAWVALTEDELDAMVETLPTSHELLRELDALRRDQCPHGAGDERRAWLEAHPLRHRGVTFQVDRGEMASNSGKSIVARWTDYYGSDGSVYAAARPAPNRTNDPERNWGLGRE</sequence>
<dbReference type="AlphaFoldDB" id="A0A084SSW5"/>
<dbReference type="Proteomes" id="UP000028547">
    <property type="component" value="Unassembled WGS sequence"/>
</dbReference>
<accession>A0A084SSW5</accession>
<evidence type="ECO:0000313" key="3">
    <source>
        <dbReference type="Proteomes" id="UP000028547"/>
    </source>
</evidence>
<protein>
    <submittedName>
        <fullName evidence="2">Uncharacterized protein</fullName>
    </submittedName>
</protein>
<feature type="compositionally biased region" description="Basic and acidic residues" evidence="1">
    <location>
        <begin position="193"/>
        <end position="204"/>
    </location>
</feature>
<evidence type="ECO:0000313" key="2">
    <source>
        <dbReference type="EMBL" id="KFA91550.1"/>
    </source>
</evidence>
<comment type="caution">
    <text evidence="2">The sequence shown here is derived from an EMBL/GenBank/DDBJ whole genome shotgun (WGS) entry which is preliminary data.</text>
</comment>
<reference evidence="2 3" key="1">
    <citation type="submission" date="2014-07" db="EMBL/GenBank/DDBJ databases">
        <title>Draft Genome Sequence of Gephyronic Acid Producer, Cystobacter violaceus Strain Cb vi76.</title>
        <authorList>
            <person name="Stevens D.C."/>
            <person name="Young J."/>
            <person name="Carmichael R."/>
            <person name="Tan J."/>
            <person name="Taylor R.E."/>
        </authorList>
    </citation>
    <scope>NUCLEOTIDE SEQUENCE [LARGE SCALE GENOMIC DNA]</scope>
    <source>
        <strain evidence="2 3">Cb vi76</strain>
    </source>
</reference>
<name>A0A084SSW5_9BACT</name>